<reference evidence="4 5" key="1">
    <citation type="submission" date="2019-12" db="EMBL/GenBank/DDBJ databases">
        <authorList>
            <person name="Zhao J."/>
        </authorList>
    </citation>
    <scope>NUCLEOTIDE SEQUENCE [LARGE SCALE GENOMIC DNA]</scope>
    <source>
        <strain evidence="4 5">S-15</strain>
    </source>
</reference>
<organism evidence="4 5">
    <name type="scientific">Acidiluteibacter ferrifornacis</name>
    <dbReference type="NCBI Taxonomy" id="2692424"/>
    <lineage>
        <taxon>Bacteria</taxon>
        <taxon>Pseudomonadati</taxon>
        <taxon>Bacteroidota</taxon>
        <taxon>Flavobacteriia</taxon>
        <taxon>Flavobacteriales</taxon>
        <taxon>Cryomorphaceae</taxon>
        <taxon>Acidiluteibacter</taxon>
    </lineage>
</organism>
<evidence type="ECO:0000313" key="5">
    <source>
        <dbReference type="Proteomes" id="UP000470771"/>
    </source>
</evidence>
<name>A0A6N9NNT4_9FLAO</name>
<dbReference type="RefSeq" id="WP_160634010.1">
    <property type="nucleotide sequence ID" value="NZ_WWNE01000012.1"/>
</dbReference>
<sequence>MSHQINPISPIINSDELMEIRTNKNLVLVDARSGKNAKSDYAEKHLNGAKHVDLNLQLSHIKDAANGGRHPLPPINQFAKTLAELGISEESHVVVYDDTNGMNAAARFWWMLRSIGHEKVQVVNGGFQTAIKNGFPANDKEVTPNKTEPYTADRWLLPMATIDEVEAHSEKADFAVIDVRESYRYNGESEPIDPVAGHIPGAINVPLAKNLDENGLFRSPEDIRKLYQSILQNKNADRTIIHCGSGVTACHTILAMDYAGLEIPKLYVGSWSEWCRNDKEIVVEE</sequence>
<keyword evidence="1 4" id="KW-0808">Transferase</keyword>
<dbReference type="CDD" id="cd01449">
    <property type="entry name" value="TST_Repeat_2"/>
    <property type="match status" value="1"/>
</dbReference>
<dbReference type="InterPro" id="IPR001763">
    <property type="entry name" value="Rhodanese-like_dom"/>
</dbReference>
<dbReference type="PANTHER" id="PTHR11364:SF27">
    <property type="entry name" value="SULFURTRANSFERASE"/>
    <property type="match status" value="1"/>
</dbReference>
<dbReference type="Pfam" id="PF00581">
    <property type="entry name" value="Rhodanese"/>
    <property type="match status" value="2"/>
</dbReference>
<dbReference type="InterPro" id="IPR045078">
    <property type="entry name" value="TST/MPST-like"/>
</dbReference>
<dbReference type="SMART" id="SM00450">
    <property type="entry name" value="RHOD"/>
    <property type="match status" value="2"/>
</dbReference>
<feature type="domain" description="Rhodanese" evidence="3">
    <location>
        <begin position="170"/>
        <end position="283"/>
    </location>
</feature>
<keyword evidence="2" id="KW-0677">Repeat</keyword>
<evidence type="ECO:0000256" key="2">
    <source>
        <dbReference type="ARBA" id="ARBA00022737"/>
    </source>
</evidence>
<gene>
    <name evidence="4" type="ORF">GQN54_13110</name>
</gene>
<dbReference type="PROSITE" id="PS50206">
    <property type="entry name" value="RHODANESE_3"/>
    <property type="match status" value="2"/>
</dbReference>
<keyword evidence="5" id="KW-1185">Reference proteome</keyword>
<evidence type="ECO:0000256" key="1">
    <source>
        <dbReference type="ARBA" id="ARBA00022679"/>
    </source>
</evidence>
<evidence type="ECO:0000259" key="3">
    <source>
        <dbReference type="PROSITE" id="PS50206"/>
    </source>
</evidence>
<dbReference type="AlphaFoldDB" id="A0A6N9NNT4"/>
<proteinExistence type="predicted"/>
<dbReference type="CDD" id="cd01448">
    <property type="entry name" value="TST_Repeat_1"/>
    <property type="match status" value="1"/>
</dbReference>
<dbReference type="SUPFAM" id="SSF52821">
    <property type="entry name" value="Rhodanese/Cell cycle control phosphatase"/>
    <property type="match status" value="2"/>
</dbReference>
<dbReference type="Gene3D" id="3.40.250.10">
    <property type="entry name" value="Rhodanese-like domain"/>
    <property type="match status" value="2"/>
</dbReference>
<dbReference type="EMBL" id="WWNE01000012">
    <property type="protein sequence ID" value="NBG67061.1"/>
    <property type="molecule type" value="Genomic_DNA"/>
</dbReference>
<evidence type="ECO:0000313" key="4">
    <source>
        <dbReference type="EMBL" id="NBG67061.1"/>
    </source>
</evidence>
<dbReference type="Proteomes" id="UP000470771">
    <property type="component" value="Unassembled WGS sequence"/>
</dbReference>
<dbReference type="GO" id="GO:0004792">
    <property type="term" value="F:thiosulfate-cyanide sulfurtransferase activity"/>
    <property type="evidence" value="ECO:0007669"/>
    <property type="project" value="TreeGrafter"/>
</dbReference>
<feature type="domain" description="Rhodanese" evidence="3">
    <location>
        <begin position="22"/>
        <end position="139"/>
    </location>
</feature>
<dbReference type="PANTHER" id="PTHR11364">
    <property type="entry name" value="THIOSULFATE SULFERTANSFERASE"/>
    <property type="match status" value="1"/>
</dbReference>
<comment type="caution">
    <text evidence="4">The sequence shown here is derived from an EMBL/GenBank/DDBJ whole genome shotgun (WGS) entry which is preliminary data.</text>
</comment>
<protein>
    <submittedName>
        <fullName evidence="4">Sulfurtransferase</fullName>
    </submittedName>
</protein>
<accession>A0A6N9NNT4</accession>
<dbReference type="InterPro" id="IPR036873">
    <property type="entry name" value="Rhodanese-like_dom_sf"/>
</dbReference>